<dbReference type="EMBL" id="VSRR010001205">
    <property type="protein sequence ID" value="MPC23431.1"/>
    <property type="molecule type" value="Genomic_DNA"/>
</dbReference>
<name>A0A5B7DP49_PORTR</name>
<sequence length="65" mass="6888">MHVLHPAGAVREVIHLPDVHGSEARQGEPPLRHQSGVMGEENIGCGTGGREASVYIMTDEVEGGE</sequence>
<reference evidence="2 3" key="1">
    <citation type="submission" date="2019-05" db="EMBL/GenBank/DDBJ databases">
        <title>Another draft genome of Portunus trituberculatus and its Hox gene families provides insights of decapod evolution.</title>
        <authorList>
            <person name="Jeong J.-H."/>
            <person name="Song I."/>
            <person name="Kim S."/>
            <person name="Choi T."/>
            <person name="Kim D."/>
            <person name="Ryu S."/>
            <person name="Kim W."/>
        </authorList>
    </citation>
    <scope>NUCLEOTIDE SEQUENCE [LARGE SCALE GENOMIC DNA]</scope>
    <source>
        <tissue evidence="2">Muscle</tissue>
    </source>
</reference>
<protein>
    <submittedName>
        <fullName evidence="2">Uncharacterized protein</fullName>
    </submittedName>
</protein>
<evidence type="ECO:0000313" key="2">
    <source>
        <dbReference type="EMBL" id="MPC23431.1"/>
    </source>
</evidence>
<feature type="region of interest" description="Disordered" evidence="1">
    <location>
        <begin position="18"/>
        <end position="45"/>
    </location>
</feature>
<proteinExistence type="predicted"/>
<accession>A0A5B7DP49</accession>
<organism evidence="2 3">
    <name type="scientific">Portunus trituberculatus</name>
    <name type="common">Swimming crab</name>
    <name type="synonym">Neptunus trituberculatus</name>
    <dbReference type="NCBI Taxonomy" id="210409"/>
    <lineage>
        <taxon>Eukaryota</taxon>
        <taxon>Metazoa</taxon>
        <taxon>Ecdysozoa</taxon>
        <taxon>Arthropoda</taxon>
        <taxon>Crustacea</taxon>
        <taxon>Multicrustacea</taxon>
        <taxon>Malacostraca</taxon>
        <taxon>Eumalacostraca</taxon>
        <taxon>Eucarida</taxon>
        <taxon>Decapoda</taxon>
        <taxon>Pleocyemata</taxon>
        <taxon>Brachyura</taxon>
        <taxon>Eubrachyura</taxon>
        <taxon>Portunoidea</taxon>
        <taxon>Portunidae</taxon>
        <taxon>Portuninae</taxon>
        <taxon>Portunus</taxon>
    </lineage>
</organism>
<dbReference type="Proteomes" id="UP000324222">
    <property type="component" value="Unassembled WGS sequence"/>
</dbReference>
<comment type="caution">
    <text evidence="2">The sequence shown here is derived from an EMBL/GenBank/DDBJ whole genome shotgun (WGS) entry which is preliminary data.</text>
</comment>
<keyword evidence="3" id="KW-1185">Reference proteome</keyword>
<dbReference type="AlphaFoldDB" id="A0A5B7DP49"/>
<gene>
    <name evidence="2" type="ORF">E2C01_016478</name>
</gene>
<evidence type="ECO:0000256" key="1">
    <source>
        <dbReference type="SAM" id="MobiDB-lite"/>
    </source>
</evidence>
<evidence type="ECO:0000313" key="3">
    <source>
        <dbReference type="Proteomes" id="UP000324222"/>
    </source>
</evidence>